<evidence type="ECO:0000313" key="2">
    <source>
        <dbReference type="Proteomes" id="UP000053820"/>
    </source>
</evidence>
<dbReference type="AlphaFoldDB" id="A0A0C9V8N9"/>
<proteinExistence type="predicted"/>
<organism evidence="1 2">
    <name type="scientific">Hydnomerulius pinastri MD-312</name>
    <dbReference type="NCBI Taxonomy" id="994086"/>
    <lineage>
        <taxon>Eukaryota</taxon>
        <taxon>Fungi</taxon>
        <taxon>Dikarya</taxon>
        <taxon>Basidiomycota</taxon>
        <taxon>Agaricomycotina</taxon>
        <taxon>Agaricomycetes</taxon>
        <taxon>Agaricomycetidae</taxon>
        <taxon>Boletales</taxon>
        <taxon>Boletales incertae sedis</taxon>
        <taxon>Leucogyrophana</taxon>
    </lineage>
</organism>
<dbReference type="EMBL" id="KN839857">
    <property type="protein sequence ID" value="KIJ62064.1"/>
    <property type="molecule type" value="Genomic_DNA"/>
</dbReference>
<dbReference type="OrthoDB" id="2683093at2759"/>
<evidence type="ECO:0000313" key="1">
    <source>
        <dbReference type="EMBL" id="KIJ62064.1"/>
    </source>
</evidence>
<keyword evidence="2" id="KW-1185">Reference proteome</keyword>
<accession>A0A0C9V8N9</accession>
<dbReference type="Proteomes" id="UP000053820">
    <property type="component" value="Unassembled WGS sequence"/>
</dbReference>
<protein>
    <submittedName>
        <fullName evidence="1">Uncharacterized protein</fullName>
    </submittedName>
</protein>
<gene>
    <name evidence="1" type="ORF">HYDPIDRAFT_30616</name>
</gene>
<dbReference type="HOGENOM" id="CLU_1845368_0_0_1"/>
<name>A0A0C9V8N9_9AGAM</name>
<sequence length="139" mass="16355">MMEKEWTALNTQTRIEGLYMVVHGDVEHYHKSKIFCTLKAVTFIKNILKFELKCFVLKLESWVVGDFESSATTNQQLSHTKLDGLNHITQSKNLAPNKVQMKYDNYKKKIIEAYLVALHHWPLVKRPNNHYEWLSSPQH</sequence>
<reference evidence="1 2" key="1">
    <citation type="submission" date="2014-04" db="EMBL/GenBank/DDBJ databases">
        <title>Evolutionary Origins and Diversification of the Mycorrhizal Mutualists.</title>
        <authorList>
            <consortium name="DOE Joint Genome Institute"/>
            <consortium name="Mycorrhizal Genomics Consortium"/>
            <person name="Kohler A."/>
            <person name="Kuo A."/>
            <person name="Nagy L.G."/>
            <person name="Floudas D."/>
            <person name="Copeland A."/>
            <person name="Barry K.W."/>
            <person name="Cichocki N."/>
            <person name="Veneault-Fourrey C."/>
            <person name="LaButti K."/>
            <person name="Lindquist E.A."/>
            <person name="Lipzen A."/>
            <person name="Lundell T."/>
            <person name="Morin E."/>
            <person name="Murat C."/>
            <person name="Riley R."/>
            <person name="Ohm R."/>
            <person name="Sun H."/>
            <person name="Tunlid A."/>
            <person name="Henrissat B."/>
            <person name="Grigoriev I.V."/>
            <person name="Hibbett D.S."/>
            <person name="Martin F."/>
        </authorList>
    </citation>
    <scope>NUCLEOTIDE SEQUENCE [LARGE SCALE GENOMIC DNA]</scope>
    <source>
        <strain evidence="1 2">MD-312</strain>
    </source>
</reference>